<evidence type="ECO:0000259" key="1">
    <source>
        <dbReference type="PROSITE" id="PS51379"/>
    </source>
</evidence>
<dbReference type="InterPro" id="IPR017896">
    <property type="entry name" value="4Fe4S_Fe-S-bd"/>
</dbReference>
<dbReference type="Gene3D" id="1.10.10.1100">
    <property type="entry name" value="BFD-like [2Fe-2S]-binding domain"/>
    <property type="match status" value="1"/>
</dbReference>
<dbReference type="PROSITE" id="PS00198">
    <property type="entry name" value="4FE4S_FER_1"/>
    <property type="match status" value="1"/>
</dbReference>
<dbReference type="InterPro" id="IPR017900">
    <property type="entry name" value="4Fe4S_Fe_S_CS"/>
</dbReference>
<dbReference type="Pfam" id="PF00037">
    <property type="entry name" value="Fer4"/>
    <property type="match status" value="1"/>
</dbReference>
<feature type="domain" description="4Fe-4S ferredoxin-type" evidence="1">
    <location>
        <begin position="46"/>
        <end position="76"/>
    </location>
</feature>
<dbReference type="AlphaFoldDB" id="A0A0F8YLK6"/>
<reference evidence="2" key="1">
    <citation type="journal article" date="2015" name="Nature">
        <title>Complex archaea that bridge the gap between prokaryotes and eukaryotes.</title>
        <authorList>
            <person name="Spang A."/>
            <person name="Saw J.H."/>
            <person name="Jorgensen S.L."/>
            <person name="Zaremba-Niedzwiedzka K."/>
            <person name="Martijn J."/>
            <person name="Lind A.E."/>
            <person name="van Eijk R."/>
            <person name="Schleper C."/>
            <person name="Guy L."/>
            <person name="Ettema T.J."/>
        </authorList>
    </citation>
    <scope>NUCLEOTIDE SEQUENCE</scope>
</reference>
<dbReference type="SUPFAM" id="SSF54862">
    <property type="entry name" value="4Fe-4S ferredoxins"/>
    <property type="match status" value="1"/>
</dbReference>
<gene>
    <name evidence="2" type="ORF">LCGC14_2805100</name>
</gene>
<comment type="caution">
    <text evidence="2">The sequence shown here is derived from an EMBL/GenBank/DDBJ whole genome shotgun (WGS) entry which is preliminary data.</text>
</comment>
<name>A0A0F8YLK6_9ZZZZ</name>
<dbReference type="PROSITE" id="PS51379">
    <property type="entry name" value="4FE4S_FER_2"/>
    <property type="match status" value="1"/>
</dbReference>
<dbReference type="Pfam" id="PF04324">
    <property type="entry name" value="Fer2_BFD"/>
    <property type="match status" value="1"/>
</dbReference>
<protein>
    <recommendedName>
        <fullName evidence="1">4Fe-4S ferredoxin-type domain-containing protein</fullName>
    </recommendedName>
</protein>
<proteinExistence type="predicted"/>
<dbReference type="InterPro" id="IPR007419">
    <property type="entry name" value="BFD-like_2Fe2S-bd_dom"/>
</dbReference>
<evidence type="ECO:0000313" key="2">
    <source>
        <dbReference type="EMBL" id="KKK82268.1"/>
    </source>
</evidence>
<dbReference type="Gene3D" id="3.30.70.20">
    <property type="match status" value="1"/>
</dbReference>
<organism evidence="2">
    <name type="scientific">marine sediment metagenome</name>
    <dbReference type="NCBI Taxonomy" id="412755"/>
    <lineage>
        <taxon>unclassified sequences</taxon>
        <taxon>metagenomes</taxon>
        <taxon>ecological metagenomes</taxon>
    </lineage>
</organism>
<dbReference type="CDD" id="cd19946">
    <property type="entry name" value="GlpA-like_Fer2_BFD-like"/>
    <property type="match status" value="1"/>
</dbReference>
<feature type="non-terminal residue" evidence="2">
    <location>
        <position position="1"/>
    </location>
</feature>
<sequence>PIITDFQFKEEGIYPVFYCTQEIPCNPCTSVCEQEQIETVDDLITKLPYFKGEKDCIGCGKCIAVCPGLAIVVHDYRKDKINPLVTFPLELTDKKLEKGQKIIVVSNEEELGEFEIHRSRILKEFPKTHLITIKLPSVIAKKAVAIKLLKSSYNEPIESYQKSFTEDATIVCRCERVSVGEIRKWIQSGVNDFNELKALTKAGMGSCGAKTCTSLIYQIFSEEGIPIDNITPGTKRPLFIEVPMGIFARVRNKKENR</sequence>
<dbReference type="InterPro" id="IPR041854">
    <property type="entry name" value="BFD-like_2Fe2S-bd_dom_sf"/>
</dbReference>
<accession>A0A0F8YLK6</accession>
<dbReference type="EMBL" id="LAZR01052750">
    <property type="protein sequence ID" value="KKK82268.1"/>
    <property type="molecule type" value="Genomic_DNA"/>
</dbReference>